<dbReference type="InterPro" id="IPR026895">
    <property type="entry name" value="EMC1"/>
</dbReference>
<dbReference type="GO" id="GO:0072546">
    <property type="term" value="C:EMC complex"/>
    <property type="evidence" value="ECO:0007669"/>
    <property type="project" value="InterPro"/>
</dbReference>
<dbReference type="InterPro" id="IPR036378">
    <property type="entry name" value="FAS1_dom_sf"/>
</dbReference>
<sequence length="293" mass="32010">MYFSGFLTLALAAAAASAQQQLAQLLSETPELSTLNSLLATVPQVDQMLSTANGITILAPSNQAFDKFMRDHPDQAQMSNNPQAVTALLVQYAKVLEEEAHSNVVSAYVHRVQRHLKDLEQLPDWLASIPQRLISSITGSDAPVKKDGLHRDSFGFNKLAILATRRGRVYGLDIGNHGKVAWSSAAFAIPSGQTWDVKGIFVEDHRGLVTIRGSNGEQVVVEVAHLVVAEARLVDARHLARDLLEHLAAPLFARRDRCHLCDHLGPPRAPDVDDAEVRGLGLAEAEEHRLGFF</sequence>
<name>A0A0G4NCJ7_VERLO</name>
<reference evidence="4" key="1">
    <citation type="submission" date="2015-05" db="EMBL/GenBank/DDBJ databases">
        <authorList>
            <person name="Fogelqvist Johan"/>
        </authorList>
    </citation>
    <scope>NUCLEOTIDE SEQUENCE [LARGE SCALE GENOMIC DNA]</scope>
</reference>
<dbReference type="PROSITE" id="PS50213">
    <property type="entry name" value="FAS1"/>
    <property type="match status" value="1"/>
</dbReference>
<dbReference type="Gene3D" id="2.30.180.10">
    <property type="entry name" value="FAS1 domain"/>
    <property type="match status" value="1"/>
</dbReference>
<dbReference type="SUPFAM" id="SSF82153">
    <property type="entry name" value="FAS1 domain"/>
    <property type="match status" value="1"/>
</dbReference>
<dbReference type="EMBL" id="CVQI01033940">
    <property type="protein sequence ID" value="CRK44331.1"/>
    <property type="molecule type" value="Genomic_DNA"/>
</dbReference>
<dbReference type="PANTHER" id="PTHR21573:SF0">
    <property type="entry name" value="ER MEMBRANE PROTEIN COMPLEX SUBUNIT 1"/>
    <property type="match status" value="1"/>
</dbReference>
<feature type="chain" id="PRO_5002567991" description="FAS1 domain-containing protein" evidence="1">
    <location>
        <begin position="19"/>
        <end position="293"/>
    </location>
</feature>
<dbReference type="Pfam" id="PF02469">
    <property type="entry name" value="Fasciclin"/>
    <property type="match status" value="1"/>
</dbReference>
<dbReference type="InterPro" id="IPR000782">
    <property type="entry name" value="FAS1_domain"/>
</dbReference>
<evidence type="ECO:0000313" key="3">
    <source>
        <dbReference type="EMBL" id="CRK44331.1"/>
    </source>
</evidence>
<evidence type="ECO:0000313" key="4">
    <source>
        <dbReference type="Proteomes" id="UP000045706"/>
    </source>
</evidence>
<gene>
    <name evidence="3" type="ORF">BN1723_006040</name>
</gene>
<dbReference type="AlphaFoldDB" id="A0A0G4NCJ7"/>
<protein>
    <recommendedName>
        <fullName evidence="2">FAS1 domain-containing protein</fullName>
    </recommendedName>
</protein>
<organism evidence="3 4">
    <name type="scientific">Verticillium longisporum</name>
    <name type="common">Verticillium dahliae var. longisporum</name>
    <dbReference type="NCBI Taxonomy" id="100787"/>
    <lineage>
        <taxon>Eukaryota</taxon>
        <taxon>Fungi</taxon>
        <taxon>Dikarya</taxon>
        <taxon>Ascomycota</taxon>
        <taxon>Pezizomycotina</taxon>
        <taxon>Sordariomycetes</taxon>
        <taxon>Hypocreomycetidae</taxon>
        <taxon>Glomerellales</taxon>
        <taxon>Plectosphaerellaceae</taxon>
        <taxon>Verticillium</taxon>
    </lineage>
</organism>
<accession>A0A0G4NCJ7</accession>
<dbReference type="Proteomes" id="UP000045706">
    <property type="component" value="Unassembled WGS sequence"/>
</dbReference>
<feature type="signal peptide" evidence="1">
    <location>
        <begin position="1"/>
        <end position="18"/>
    </location>
</feature>
<dbReference type="GO" id="GO:0034975">
    <property type="term" value="P:protein folding in endoplasmic reticulum"/>
    <property type="evidence" value="ECO:0007669"/>
    <property type="project" value="TreeGrafter"/>
</dbReference>
<proteinExistence type="predicted"/>
<keyword evidence="1" id="KW-0732">Signal</keyword>
<evidence type="ECO:0000256" key="1">
    <source>
        <dbReference type="SAM" id="SignalP"/>
    </source>
</evidence>
<feature type="domain" description="FAS1" evidence="2">
    <location>
        <begin position="19"/>
        <end position="176"/>
    </location>
</feature>
<evidence type="ECO:0000259" key="2">
    <source>
        <dbReference type="PROSITE" id="PS50213"/>
    </source>
</evidence>
<dbReference type="PANTHER" id="PTHR21573">
    <property type="entry name" value="ER MEMBRANE PROTEIN COMPLEX SUBUNIT 1"/>
    <property type="match status" value="1"/>
</dbReference>